<dbReference type="RefSeq" id="WP_157751099.1">
    <property type="nucleotide sequence ID" value="NZ_BOMJ01000040.1"/>
</dbReference>
<dbReference type="InterPro" id="IPR036850">
    <property type="entry name" value="NDK-like_dom_sf"/>
</dbReference>
<accession>A0A1H1QXM9</accession>
<proteinExistence type="predicted"/>
<dbReference type="GO" id="GO:0016301">
    <property type="term" value="F:kinase activity"/>
    <property type="evidence" value="ECO:0007669"/>
    <property type="project" value="UniProtKB-KW"/>
</dbReference>
<evidence type="ECO:0000313" key="1">
    <source>
        <dbReference type="EMBL" id="SDS28284.1"/>
    </source>
</evidence>
<dbReference type="STRING" id="113562.SAMN04489716_0436"/>
<keyword evidence="1" id="KW-0418">Kinase</keyword>
<organism evidence="1 2">
    <name type="scientific">Actinoplanes derwentensis</name>
    <dbReference type="NCBI Taxonomy" id="113562"/>
    <lineage>
        <taxon>Bacteria</taxon>
        <taxon>Bacillati</taxon>
        <taxon>Actinomycetota</taxon>
        <taxon>Actinomycetes</taxon>
        <taxon>Micromonosporales</taxon>
        <taxon>Micromonosporaceae</taxon>
        <taxon>Actinoplanes</taxon>
    </lineage>
</organism>
<keyword evidence="1" id="KW-0808">Transferase</keyword>
<dbReference type="Gene3D" id="3.30.70.141">
    <property type="entry name" value="Nucleoside diphosphate kinase-like domain"/>
    <property type="match status" value="1"/>
</dbReference>
<dbReference type="Proteomes" id="UP000198688">
    <property type="component" value="Chromosome I"/>
</dbReference>
<reference evidence="1 2" key="1">
    <citation type="submission" date="2016-10" db="EMBL/GenBank/DDBJ databases">
        <authorList>
            <person name="de Groot N.N."/>
        </authorList>
    </citation>
    <scope>NUCLEOTIDE SEQUENCE [LARGE SCALE GENOMIC DNA]</scope>
    <source>
        <strain evidence="1 2">DSM 43941</strain>
    </source>
</reference>
<protein>
    <submittedName>
        <fullName evidence="1">Nucleoside diphosphate kinase</fullName>
    </submittedName>
</protein>
<dbReference type="OrthoDB" id="5176210at2"/>
<evidence type="ECO:0000313" key="2">
    <source>
        <dbReference type="Proteomes" id="UP000198688"/>
    </source>
</evidence>
<dbReference type="EMBL" id="LT629758">
    <property type="protein sequence ID" value="SDS28284.1"/>
    <property type="molecule type" value="Genomic_DNA"/>
</dbReference>
<keyword evidence="2" id="KW-1185">Reference proteome</keyword>
<dbReference type="AlphaFoldDB" id="A0A1H1QXM9"/>
<gene>
    <name evidence="1" type="ORF">SAMN04489716_0436</name>
</gene>
<name>A0A1H1QXM9_9ACTN</name>
<dbReference type="SUPFAM" id="SSF54919">
    <property type="entry name" value="Nucleoside diphosphate kinase, NDK"/>
    <property type="match status" value="1"/>
</dbReference>
<sequence>MPKGTGHRPGESPIDAFLLLKPDCLRQGLTDQVERAIQAQSLEIDDRFNVSLTPADVRMLWAEYDDEGHRLTLAFLDRYLTTAPSEVLLVSGPDAFEAARRVKRKIRSMYAAGPYANLVHAAEQRGELDRQRRHLTGHQVGPYSGLVQRRPPGDVTFDVAAVVDEVWPLIQGMPEDPGPVRLDDGSRAVFLSPDRDHTLDSTVTALCRALPRISPRQAVLLALRAGFTGGTPVAAGDRAAVRHCLRALREHGIRNCWTDRWQPAGRQKSRC</sequence>